<keyword evidence="3" id="KW-1185">Reference proteome</keyword>
<reference evidence="2 3" key="1">
    <citation type="journal article" date="2018" name="Front. Microbiol.">
        <title>Genome-Wide Analysis of Corynespora cassiicola Leaf Fall Disease Putative Effectors.</title>
        <authorList>
            <person name="Lopez D."/>
            <person name="Ribeiro S."/>
            <person name="Label P."/>
            <person name="Fumanal B."/>
            <person name="Venisse J.S."/>
            <person name="Kohler A."/>
            <person name="de Oliveira R.R."/>
            <person name="Labutti K."/>
            <person name="Lipzen A."/>
            <person name="Lail K."/>
            <person name="Bauer D."/>
            <person name="Ohm R.A."/>
            <person name="Barry K.W."/>
            <person name="Spatafora J."/>
            <person name="Grigoriev I.V."/>
            <person name="Martin F.M."/>
            <person name="Pujade-Renaud V."/>
        </authorList>
    </citation>
    <scope>NUCLEOTIDE SEQUENCE [LARGE SCALE GENOMIC DNA]</scope>
    <source>
        <strain evidence="2 3">Philippines</strain>
    </source>
</reference>
<dbReference type="AlphaFoldDB" id="A0A2T2P3M0"/>
<feature type="compositionally biased region" description="Basic and acidic residues" evidence="1">
    <location>
        <begin position="354"/>
        <end position="366"/>
    </location>
</feature>
<feature type="compositionally biased region" description="Polar residues" evidence="1">
    <location>
        <begin position="333"/>
        <end position="342"/>
    </location>
</feature>
<dbReference type="Proteomes" id="UP000240883">
    <property type="component" value="Unassembled WGS sequence"/>
</dbReference>
<dbReference type="OrthoDB" id="4267316at2759"/>
<dbReference type="EMBL" id="KZ678130">
    <property type="protein sequence ID" value="PSN72290.1"/>
    <property type="molecule type" value="Genomic_DNA"/>
</dbReference>
<dbReference type="InterPro" id="IPR011009">
    <property type="entry name" value="Kinase-like_dom_sf"/>
</dbReference>
<protein>
    <recommendedName>
        <fullName evidence="4">Protein kinase domain-containing protein</fullName>
    </recommendedName>
</protein>
<dbReference type="SUPFAM" id="SSF56112">
    <property type="entry name" value="Protein kinase-like (PK-like)"/>
    <property type="match status" value="1"/>
</dbReference>
<feature type="compositionally biased region" description="Low complexity" evidence="1">
    <location>
        <begin position="370"/>
        <end position="383"/>
    </location>
</feature>
<sequence length="389" mass="44975">RTATQLGYCLDHHPAPGEILDETHSFTIIKELRTGDRCNAQIVLTDNGKVAKIYDPLYYRFDYYDPVWERYRSELKADAVYEAEIDYYNEFLAYEEFAGDPVQGTAMPRYFKSWTINVPVTLDGRVLFRQVRMILLEYILGKCMLDIEPSNLSLQARRNVMVKLIEAYCDIKFKGVVQHDIAPRNIIICGENYEDLSLRVCIIDFNRSTVFHVAFEVPRSKAWAIFRYRNPLLHFSGLDDNPTFDGWLSEDEHQTKAWMWHLWEDGVAGKYAKVKENPKRRWSAVVLDDNDVDWEGQHPTTGDTLAAETAQIGVQGMHRRRMRDANQEEEDQISTQDNQSSVMEYDHPASQGERLVDDKNAKHDSFHGFNNSSDNSTDKNTNSEAFSST</sequence>
<dbReference type="STRING" id="1448308.A0A2T2P3M0"/>
<proteinExistence type="predicted"/>
<accession>A0A2T2P3M0</accession>
<organism evidence="2 3">
    <name type="scientific">Corynespora cassiicola Philippines</name>
    <dbReference type="NCBI Taxonomy" id="1448308"/>
    <lineage>
        <taxon>Eukaryota</taxon>
        <taxon>Fungi</taxon>
        <taxon>Dikarya</taxon>
        <taxon>Ascomycota</taxon>
        <taxon>Pezizomycotina</taxon>
        <taxon>Dothideomycetes</taxon>
        <taxon>Pleosporomycetidae</taxon>
        <taxon>Pleosporales</taxon>
        <taxon>Corynesporascaceae</taxon>
        <taxon>Corynespora</taxon>
    </lineage>
</organism>
<gene>
    <name evidence="2" type="ORF">BS50DRAFT_485251</name>
</gene>
<feature type="region of interest" description="Disordered" evidence="1">
    <location>
        <begin position="315"/>
        <end position="389"/>
    </location>
</feature>
<dbReference type="Gene3D" id="1.10.510.10">
    <property type="entry name" value="Transferase(Phosphotransferase) domain 1"/>
    <property type="match status" value="1"/>
</dbReference>
<evidence type="ECO:0000313" key="2">
    <source>
        <dbReference type="EMBL" id="PSN72290.1"/>
    </source>
</evidence>
<name>A0A2T2P3M0_CORCC</name>
<feature type="non-terminal residue" evidence="2">
    <location>
        <position position="1"/>
    </location>
</feature>
<evidence type="ECO:0008006" key="4">
    <source>
        <dbReference type="Google" id="ProtNLM"/>
    </source>
</evidence>
<evidence type="ECO:0000256" key="1">
    <source>
        <dbReference type="SAM" id="MobiDB-lite"/>
    </source>
</evidence>
<evidence type="ECO:0000313" key="3">
    <source>
        <dbReference type="Proteomes" id="UP000240883"/>
    </source>
</evidence>